<reference evidence="1" key="1">
    <citation type="submission" date="2023-05" db="EMBL/GenBank/DDBJ databases">
        <title>Nepenthes gracilis genome sequencing.</title>
        <authorList>
            <person name="Fukushima K."/>
        </authorList>
    </citation>
    <scope>NUCLEOTIDE SEQUENCE</scope>
    <source>
        <strain evidence="1">SING2019-196</strain>
    </source>
</reference>
<accession>A0AAD3TGU6</accession>
<name>A0AAD3TGU6_NEPGR</name>
<proteinExistence type="predicted"/>
<dbReference type="Gene3D" id="3.30.110.20">
    <property type="entry name" value="Alba-like domain"/>
    <property type="match status" value="1"/>
</dbReference>
<sequence>MPSRSHNLSTTESGTLRPRAMSSLSWGSEYSVREPRTLRPRATSPPFRCHEHSAIEPRALHHGNMSTLPSFLCNHLYTVVAAIPTVVTIAEILKADGLAVEKTSVPNFPNSHLAIQLKIVLEKRENSESYAMTTKPKSNFTVTEPEMDADKND</sequence>
<dbReference type="AlphaFoldDB" id="A0AAD3TGU6"/>
<evidence type="ECO:0000313" key="2">
    <source>
        <dbReference type="Proteomes" id="UP001279734"/>
    </source>
</evidence>
<evidence type="ECO:0000313" key="1">
    <source>
        <dbReference type="EMBL" id="GMH29227.1"/>
    </source>
</evidence>
<dbReference type="EMBL" id="BSYO01000036">
    <property type="protein sequence ID" value="GMH29227.1"/>
    <property type="molecule type" value="Genomic_DNA"/>
</dbReference>
<dbReference type="GO" id="GO:0003676">
    <property type="term" value="F:nucleic acid binding"/>
    <property type="evidence" value="ECO:0007669"/>
    <property type="project" value="InterPro"/>
</dbReference>
<dbReference type="Proteomes" id="UP001279734">
    <property type="component" value="Unassembled WGS sequence"/>
</dbReference>
<keyword evidence="2" id="KW-1185">Reference proteome</keyword>
<organism evidence="1 2">
    <name type="scientific">Nepenthes gracilis</name>
    <name type="common">Slender pitcher plant</name>
    <dbReference type="NCBI Taxonomy" id="150966"/>
    <lineage>
        <taxon>Eukaryota</taxon>
        <taxon>Viridiplantae</taxon>
        <taxon>Streptophyta</taxon>
        <taxon>Embryophyta</taxon>
        <taxon>Tracheophyta</taxon>
        <taxon>Spermatophyta</taxon>
        <taxon>Magnoliopsida</taxon>
        <taxon>eudicotyledons</taxon>
        <taxon>Gunneridae</taxon>
        <taxon>Pentapetalae</taxon>
        <taxon>Caryophyllales</taxon>
        <taxon>Nepenthaceae</taxon>
        <taxon>Nepenthes</taxon>
    </lineage>
</organism>
<protein>
    <submittedName>
        <fullName evidence="1">Uncharacterized protein</fullName>
    </submittedName>
</protein>
<gene>
    <name evidence="1" type="ORF">Nepgr_031070</name>
</gene>
<dbReference type="InterPro" id="IPR036882">
    <property type="entry name" value="Alba-like_dom_sf"/>
</dbReference>
<comment type="caution">
    <text evidence="1">The sequence shown here is derived from an EMBL/GenBank/DDBJ whole genome shotgun (WGS) entry which is preliminary data.</text>
</comment>